<protein>
    <submittedName>
        <fullName evidence="3">Uncharacterized protein</fullName>
    </submittedName>
</protein>
<accession>A0A2S8J288</accession>
<keyword evidence="2" id="KW-1133">Transmembrane helix</keyword>
<keyword evidence="2" id="KW-0812">Transmembrane</keyword>
<keyword evidence="2" id="KW-0472">Membrane</keyword>
<dbReference type="Proteomes" id="UP000239290">
    <property type="component" value="Unassembled WGS sequence"/>
</dbReference>
<feature type="transmembrane region" description="Helical" evidence="2">
    <location>
        <begin position="202"/>
        <end position="221"/>
    </location>
</feature>
<name>A0A2S8J288_RHOOP</name>
<sequence length="714" mass="76693">MSPLWPRAAQVDRSPSPHRFGWRTGIVGRVLVVLMMATVSLIGLGGTVASAGGFDCQNVPPPEFPNEVIETTFDSTSADLPATGGTGYQTYGWAGLKWHTYDLGCGADLVMAPGAVGDTTLGNTFLTIGKSMAAAAFWLDDQTKTGQDATEAGVTPALERFDQIVFSITEGMRGLYGQWVGIGLVIVAAIILWKALKADAAGVTKTVAISAAGLALGALMVGAPQKALQVADETFGALITETQDQIFAVQFGDDGGTLAAGGTDPRNVLIDKIFLPDWRKGWLGTNYDPEDKAGLGVKLRDSLAFTYDQQNAVKDDPKAQAQLAEEKADQFREIVTDLETDYQLSYYQFQGKDSGRTSTGFMGMIKLAMPSLLWIGASLLKLTALLAIRFAVLFAPIWIPVAIAYGGWLARVMRMLASAYMWGVAGAVIVALYLMALVQLYADSNGVVDGSWRLWFMVLLTVVCWAIMRPFKRMSQTFTQNSASMVNRKARSAKKSIKRKAFDAASFAVGGPAQAIAEKAAERFARRGRDGHEDDDGAATITRPEGRALGNRRQQALTQSRADARKAQGLGQAARVGQASDPAIERDARIAGIAAVASRDMARGKGGVDDTDADRAVRSGAAAWKFFDQNEADNRVQERRARRDLLTASVGQRWDGGDRSAIAPMKVYTPTRGQRGTPRATASSPHRPPAKASPNAKVWNAAVPARTTPEDRYI</sequence>
<dbReference type="RefSeq" id="WP_105419058.1">
    <property type="nucleotide sequence ID" value="NZ_PUIO01000037.1"/>
</dbReference>
<feature type="transmembrane region" description="Helical" evidence="2">
    <location>
        <begin position="176"/>
        <end position="196"/>
    </location>
</feature>
<feature type="transmembrane region" description="Helical" evidence="2">
    <location>
        <begin position="386"/>
        <end position="408"/>
    </location>
</feature>
<comment type="caution">
    <text evidence="3">The sequence shown here is derived from an EMBL/GenBank/DDBJ whole genome shotgun (WGS) entry which is preliminary data.</text>
</comment>
<gene>
    <name evidence="3" type="ORF">C5613_26835</name>
</gene>
<dbReference type="AlphaFoldDB" id="A0A2S8J288"/>
<organism evidence="3 4">
    <name type="scientific">Rhodococcus opacus</name>
    <name type="common">Nocardia opaca</name>
    <dbReference type="NCBI Taxonomy" id="37919"/>
    <lineage>
        <taxon>Bacteria</taxon>
        <taxon>Bacillati</taxon>
        <taxon>Actinomycetota</taxon>
        <taxon>Actinomycetes</taxon>
        <taxon>Mycobacteriales</taxon>
        <taxon>Nocardiaceae</taxon>
        <taxon>Rhodococcus</taxon>
    </lineage>
</organism>
<feature type="transmembrane region" description="Helical" evidence="2">
    <location>
        <begin position="20"/>
        <end position="44"/>
    </location>
</feature>
<evidence type="ECO:0000256" key="1">
    <source>
        <dbReference type="SAM" id="MobiDB-lite"/>
    </source>
</evidence>
<dbReference type="EMBL" id="PUIO01000037">
    <property type="protein sequence ID" value="PQP21174.1"/>
    <property type="molecule type" value="Genomic_DNA"/>
</dbReference>
<proteinExistence type="predicted"/>
<evidence type="ECO:0000256" key="2">
    <source>
        <dbReference type="SAM" id="Phobius"/>
    </source>
</evidence>
<feature type="transmembrane region" description="Helical" evidence="2">
    <location>
        <begin position="454"/>
        <end position="471"/>
    </location>
</feature>
<reference evidence="4" key="1">
    <citation type="submission" date="2018-02" db="EMBL/GenBank/DDBJ databases">
        <title>Draft genome sequencing of Rhodococcus opacus KU647198.</title>
        <authorList>
            <person name="Zheng B.-X."/>
        </authorList>
    </citation>
    <scope>NUCLEOTIDE SEQUENCE [LARGE SCALE GENOMIC DNA]</scope>
    <source>
        <strain evidence="4">04-OD7</strain>
    </source>
</reference>
<feature type="transmembrane region" description="Helical" evidence="2">
    <location>
        <begin position="361"/>
        <end position="380"/>
    </location>
</feature>
<evidence type="ECO:0000313" key="4">
    <source>
        <dbReference type="Proteomes" id="UP000239290"/>
    </source>
</evidence>
<feature type="region of interest" description="Disordered" evidence="1">
    <location>
        <begin position="527"/>
        <end position="553"/>
    </location>
</feature>
<feature type="region of interest" description="Disordered" evidence="1">
    <location>
        <begin position="667"/>
        <end position="714"/>
    </location>
</feature>
<evidence type="ECO:0000313" key="3">
    <source>
        <dbReference type="EMBL" id="PQP21174.1"/>
    </source>
</evidence>
<feature type="transmembrane region" description="Helical" evidence="2">
    <location>
        <begin position="420"/>
        <end position="442"/>
    </location>
</feature>